<evidence type="ECO:0000313" key="1">
    <source>
        <dbReference type="EMBL" id="QRO80281.1"/>
    </source>
</evidence>
<name>A0A892IG21_9BURK</name>
<sequence>MRAHTPAIFLSHAASRRAGVGQGGILARAQVVVASVVQRDVEQLHAFAVREFALGAPLSRHTHAVAFEVESVSAARI</sequence>
<accession>A0A892IG21</accession>
<gene>
    <name evidence="1" type="ORF">I6K02_18255</name>
</gene>
<reference evidence="1 2" key="1">
    <citation type="submission" date="2021-02" db="EMBL/GenBank/DDBJ databases">
        <title>FDA dAtabase for Regulatory Grade micrObial Sequences (FDA-ARGOS): Supporting development and validation of Infectious Disease Dx tests.</title>
        <authorList>
            <person name="Minogue T."/>
            <person name="Wolcott M."/>
            <person name="Wasieloski L."/>
            <person name="Aguilar W."/>
            <person name="Moore D."/>
            <person name="Jaissle J."/>
            <person name="Tallon L."/>
            <person name="Sadzewicz L."/>
            <person name="Zhao X."/>
            <person name="Boylan J."/>
            <person name="Ott S."/>
            <person name="Bowen H."/>
            <person name="Vavikolanu K."/>
            <person name="Mehta A."/>
            <person name="Aluvathingal J."/>
            <person name="Nadendla S."/>
            <person name="Yan Y."/>
            <person name="Sichtig H."/>
        </authorList>
    </citation>
    <scope>NUCLEOTIDE SEQUENCE [LARGE SCALE GENOMIC DNA]</scope>
    <source>
        <strain evidence="1 2">FDAARGOS_1272</strain>
    </source>
</reference>
<protein>
    <submittedName>
        <fullName evidence="1">Uncharacterized protein</fullName>
    </submittedName>
</protein>
<proteinExistence type="predicted"/>
<evidence type="ECO:0000313" key="2">
    <source>
        <dbReference type="Proteomes" id="UP000625568"/>
    </source>
</evidence>
<dbReference type="Proteomes" id="UP000625568">
    <property type="component" value="Chromosome 2"/>
</dbReference>
<organism evidence="1 2">
    <name type="scientific">Burkholderia dolosa</name>
    <dbReference type="NCBI Taxonomy" id="152500"/>
    <lineage>
        <taxon>Bacteria</taxon>
        <taxon>Pseudomonadati</taxon>
        <taxon>Pseudomonadota</taxon>
        <taxon>Betaproteobacteria</taxon>
        <taxon>Burkholderiales</taxon>
        <taxon>Burkholderiaceae</taxon>
        <taxon>Burkholderia</taxon>
        <taxon>Burkholderia cepacia complex</taxon>
    </lineage>
</organism>
<dbReference type="EMBL" id="CP069483">
    <property type="protein sequence ID" value="QRO80281.1"/>
    <property type="molecule type" value="Genomic_DNA"/>
</dbReference>
<keyword evidence="2" id="KW-1185">Reference proteome</keyword>
<dbReference type="AlphaFoldDB" id="A0A892IG21"/>